<dbReference type="RefSeq" id="WP_163952975.1">
    <property type="nucleotide sequence ID" value="NZ_JAAIKC010000015.1"/>
</dbReference>
<sequence length="58" mass="6672">MSVQGYEHAWDHYTDELAGSQNKRIFGFFQNRSLTECSFYPILTVQGVLGMIKDKISL</sequence>
<name>A0A6G4A636_9BACL</name>
<dbReference type="EMBL" id="JAAIKC010000015">
    <property type="protein sequence ID" value="NEW09269.1"/>
    <property type="molecule type" value="Genomic_DNA"/>
</dbReference>
<evidence type="ECO:0000313" key="1">
    <source>
        <dbReference type="EMBL" id="NEW09269.1"/>
    </source>
</evidence>
<proteinExistence type="predicted"/>
<accession>A0A6G4A636</accession>
<protein>
    <submittedName>
        <fullName evidence="1">Uncharacterized protein</fullName>
    </submittedName>
</protein>
<comment type="caution">
    <text evidence="1">The sequence shown here is derived from an EMBL/GenBank/DDBJ whole genome shotgun (WGS) entry which is preliminary data.</text>
</comment>
<dbReference type="AlphaFoldDB" id="A0A6G4A636"/>
<gene>
    <name evidence="1" type="ORF">GK047_25230</name>
</gene>
<organism evidence="1">
    <name type="scientific">Paenibacillus sp. SYP-B3998</name>
    <dbReference type="NCBI Taxonomy" id="2678564"/>
    <lineage>
        <taxon>Bacteria</taxon>
        <taxon>Bacillati</taxon>
        <taxon>Bacillota</taxon>
        <taxon>Bacilli</taxon>
        <taxon>Bacillales</taxon>
        <taxon>Paenibacillaceae</taxon>
        <taxon>Paenibacillus</taxon>
    </lineage>
</organism>
<reference evidence="1" key="1">
    <citation type="submission" date="2020-02" db="EMBL/GenBank/DDBJ databases">
        <authorList>
            <person name="Shen X.-R."/>
            <person name="Zhang Y.-X."/>
        </authorList>
    </citation>
    <scope>NUCLEOTIDE SEQUENCE</scope>
    <source>
        <strain evidence="1">SYP-B3998</strain>
    </source>
</reference>